<accession>A0A1B4LB03</accession>
<evidence type="ECO:0000313" key="1">
    <source>
        <dbReference type="EMBL" id="AOJ74363.1"/>
    </source>
</evidence>
<gene>
    <name evidence="1" type="ORF">WJ35_04255</name>
</gene>
<dbReference type="Proteomes" id="UP000243680">
    <property type="component" value="Chromosome 1"/>
</dbReference>
<evidence type="ECO:0000313" key="2">
    <source>
        <dbReference type="Proteomes" id="UP000243680"/>
    </source>
</evidence>
<proteinExistence type="predicted"/>
<dbReference type="AlphaFoldDB" id="A0A1B4LB03"/>
<protein>
    <submittedName>
        <fullName evidence="1">Uncharacterized protein</fullName>
    </submittedName>
</protein>
<reference evidence="1 2" key="1">
    <citation type="submission" date="2015-12" db="EMBL/GenBank/DDBJ databases">
        <title>Diversity of Burkholderia near neighbor genomes.</title>
        <authorList>
            <person name="Sahl J."/>
            <person name="Wagner D."/>
            <person name="Keim P."/>
        </authorList>
    </citation>
    <scope>NUCLEOTIDE SEQUENCE [LARGE SCALE GENOMIC DNA]</scope>
    <source>
        <strain evidence="1 2">MSMB0783</strain>
    </source>
</reference>
<dbReference type="EMBL" id="CP013420">
    <property type="protein sequence ID" value="AOJ74363.1"/>
    <property type="molecule type" value="Genomic_DNA"/>
</dbReference>
<dbReference type="RefSeq" id="WP_069238797.1">
    <property type="nucleotide sequence ID" value="NZ_CP013420.1"/>
</dbReference>
<organism evidence="1 2">
    <name type="scientific">Burkholderia ubonensis</name>
    <dbReference type="NCBI Taxonomy" id="101571"/>
    <lineage>
        <taxon>Bacteria</taxon>
        <taxon>Pseudomonadati</taxon>
        <taxon>Pseudomonadota</taxon>
        <taxon>Betaproteobacteria</taxon>
        <taxon>Burkholderiales</taxon>
        <taxon>Burkholderiaceae</taxon>
        <taxon>Burkholderia</taxon>
        <taxon>Burkholderia cepacia complex</taxon>
    </lineage>
</organism>
<sequence length="569" mass="62344">MTMTTENSRADALTGEHLATLKQAALTVTPQDIDGAERIESRPDGSYITCPACEGEGCIPFESDYCNFDHVAIGVQFYGIGTEPGAAEAYFRAAKPATIIALLDRLERAESALAASPIEQPAAAPIDESGANECSIDFGPGATLKPGPRVTFADGMREAARLIQLWQSMQPAYRQLHSAYNRDASRIIAFWPGRLREAAGDIVAEQPAPSPADERAFPATDGYFVYDRAGGHVEFYDTDAERDAAHREAIAEYRRDAIHDQEWPTEVEGIVSGVVTHMTAELKVHEDSFEFEPRAVASQARAASANETGAEGALIERLKLLLSGDAAFCRTIVARAAIEQAIAILSRSPAMAAEAVDWRELSRRLYVELFHCDQQMRSTRDEEGEPHWTQSAVVRDVLADAKAALDGAPAQAAEAVAIPPLVRYQILTEEGGWLDVPQAYYERFKGDPTLTRVVNPMQPMAAHDESSIEKHFDDYGFYLHGFEEEDREAFFQAAMALIAAPQPAQADARVGLTDEQREAIGKASEVLSILTGHDAYPNMRHRFGNDWWEPINMIADALRALLQGANHAE</sequence>
<name>A0A1B4LB03_9BURK</name>